<protein>
    <submittedName>
        <fullName evidence="2">Helicase-related protein</fullName>
    </submittedName>
</protein>
<sequence>RGRVLILTDRIELLHQAASTLGKAGIQTGILSAGMKHIPRQRVVVAMVETYYRRLKKGWSLPDLKLIIIDEAHKGNFRKVIDLHTDTPIIGATATPIASSKFEPLKHYFDDIVVGTQIHLLIESGYLSRPRYFAIPIEITAKKGSDGEYKASELFSDFDKPALYNGCVANWQQHALGKKTLVFCVNIAHTIQTANAFGAVHDQVRYVTSDTPIDERQATLLWFSQTNDAILVNCGILTTGFDEPTVECILLNRATRSLPLYLQMCGRGSRTTAAKREFVII</sequence>
<dbReference type="SUPFAM" id="SSF52540">
    <property type="entry name" value="P-loop containing nucleoside triphosphate hydrolases"/>
    <property type="match status" value="1"/>
</dbReference>
<dbReference type="Pfam" id="PF04851">
    <property type="entry name" value="ResIII"/>
    <property type="match status" value="1"/>
</dbReference>
<feature type="non-terminal residue" evidence="2">
    <location>
        <position position="281"/>
    </location>
</feature>
<dbReference type="Pfam" id="PF00271">
    <property type="entry name" value="Helicase_C"/>
    <property type="match status" value="1"/>
</dbReference>
<keyword evidence="2" id="KW-0547">Nucleotide-binding</keyword>
<evidence type="ECO:0000313" key="3">
    <source>
        <dbReference type="Proteomes" id="UP001228581"/>
    </source>
</evidence>
<proteinExistence type="predicted"/>
<name>A0ABT7CZ07_9BACT</name>
<organism evidence="2 3">
    <name type="scientific">Xanthocytophaga flava</name>
    <dbReference type="NCBI Taxonomy" id="3048013"/>
    <lineage>
        <taxon>Bacteria</taxon>
        <taxon>Pseudomonadati</taxon>
        <taxon>Bacteroidota</taxon>
        <taxon>Cytophagia</taxon>
        <taxon>Cytophagales</taxon>
        <taxon>Rhodocytophagaceae</taxon>
        <taxon>Xanthocytophaga</taxon>
    </lineage>
</organism>
<feature type="non-terminal residue" evidence="2">
    <location>
        <position position="1"/>
    </location>
</feature>
<dbReference type="PANTHER" id="PTHR47396:SF1">
    <property type="entry name" value="ATP-DEPENDENT HELICASE IRC3-RELATED"/>
    <property type="match status" value="1"/>
</dbReference>
<gene>
    <name evidence="2" type="ORF">QNI19_39055</name>
</gene>
<keyword evidence="3" id="KW-1185">Reference proteome</keyword>
<evidence type="ECO:0000259" key="1">
    <source>
        <dbReference type="PROSITE" id="PS51192"/>
    </source>
</evidence>
<dbReference type="PROSITE" id="PS51192">
    <property type="entry name" value="HELICASE_ATP_BIND_1"/>
    <property type="match status" value="1"/>
</dbReference>
<keyword evidence="2" id="KW-0378">Hydrolase</keyword>
<accession>A0ABT7CZ07</accession>
<reference evidence="2 3" key="1">
    <citation type="submission" date="2023-05" db="EMBL/GenBank/DDBJ databases">
        <authorList>
            <person name="Zhang X."/>
        </authorList>
    </citation>
    <scope>NUCLEOTIDE SEQUENCE [LARGE SCALE GENOMIC DNA]</scope>
    <source>
        <strain evidence="2 3">DM2B3-1</strain>
    </source>
</reference>
<dbReference type="Proteomes" id="UP001228581">
    <property type="component" value="Unassembled WGS sequence"/>
</dbReference>
<dbReference type="InterPro" id="IPR001650">
    <property type="entry name" value="Helicase_C-like"/>
</dbReference>
<dbReference type="RefSeq" id="WP_314006078.1">
    <property type="nucleotide sequence ID" value="NZ_JASJOT010000091.1"/>
</dbReference>
<dbReference type="EMBL" id="JASJOT010000091">
    <property type="protein sequence ID" value="MDJ1498987.1"/>
    <property type="molecule type" value="Genomic_DNA"/>
</dbReference>
<dbReference type="InterPro" id="IPR050742">
    <property type="entry name" value="Helicase_Restrict-Modif_Enz"/>
</dbReference>
<evidence type="ECO:0000313" key="2">
    <source>
        <dbReference type="EMBL" id="MDJ1498987.1"/>
    </source>
</evidence>
<dbReference type="PANTHER" id="PTHR47396">
    <property type="entry name" value="TYPE I RESTRICTION ENZYME ECOKI R PROTEIN"/>
    <property type="match status" value="1"/>
</dbReference>
<dbReference type="InterPro" id="IPR014001">
    <property type="entry name" value="Helicase_ATP-bd"/>
</dbReference>
<dbReference type="InterPro" id="IPR006935">
    <property type="entry name" value="Helicase/UvrB_N"/>
</dbReference>
<dbReference type="GO" id="GO:0004386">
    <property type="term" value="F:helicase activity"/>
    <property type="evidence" value="ECO:0007669"/>
    <property type="project" value="UniProtKB-KW"/>
</dbReference>
<comment type="caution">
    <text evidence="2">The sequence shown here is derived from an EMBL/GenBank/DDBJ whole genome shotgun (WGS) entry which is preliminary data.</text>
</comment>
<dbReference type="Gene3D" id="3.40.50.300">
    <property type="entry name" value="P-loop containing nucleotide triphosphate hydrolases"/>
    <property type="match status" value="2"/>
</dbReference>
<feature type="domain" description="Helicase ATP-binding" evidence="1">
    <location>
        <begin position="1"/>
        <end position="114"/>
    </location>
</feature>
<keyword evidence="2" id="KW-0347">Helicase</keyword>
<keyword evidence="2" id="KW-0067">ATP-binding</keyword>
<dbReference type="InterPro" id="IPR027417">
    <property type="entry name" value="P-loop_NTPase"/>
</dbReference>